<dbReference type="Proteomes" id="UP000321947">
    <property type="component" value="Unassembled WGS sequence"/>
</dbReference>
<feature type="coiled-coil region" evidence="1">
    <location>
        <begin position="84"/>
        <end position="114"/>
    </location>
</feature>
<dbReference type="EMBL" id="SSTD01013776">
    <property type="protein sequence ID" value="TYK05572.1"/>
    <property type="molecule type" value="Genomic_DNA"/>
</dbReference>
<organism evidence="3 5">
    <name type="scientific">Cucumis melo var. makuwa</name>
    <name type="common">Oriental melon</name>
    <dbReference type="NCBI Taxonomy" id="1194695"/>
    <lineage>
        <taxon>Eukaryota</taxon>
        <taxon>Viridiplantae</taxon>
        <taxon>Streptophyta</taxon>
        <taxon>Embryophyta</taxon>
        <taxon>Tracheophyta</taxon>
        <taxon>Spermatophyta</taxon>
        <taxon>Magnoliopsida</taxon>
        <taxon>eudicotyledons</taxon>
        <taxon>Gunneridae</taxon>
        <taxon>Pentapetalae</taxon>
        <taxon>rosids</taxon>
        <taxon>fabids</taxon>
        <taxon>Cucurbitales</taxon>
        <taxon>Cucurbitaceae</taxon>
        <taxon>Benincaseae</taxon>
        <taxon>Cucumis</taxon>
    </lineage>
</organism>
<reference evidence="4 5" key="1">
    <citation type="submission" date="2019-08" db="EMBL/GenBank/DDBJ databases">
        <title>Draft genome sequences of two oriental melons (Cucumis melo L. var makuwa).</title>
        <authorList>
            <person name="Kwon S.-Y."/>
        </authorList>
    </citation>
    <scope>NUCLEOTIDE SEQUENCE [LARGE SCALE GENOMIC DNA]</scope>
    <source>
        <strain evidence="5">cv. Chang Bougi</strain>
        <strain evidence="4">cv. SW 3</strain>
        <tissue evidence="3">Leaf</tissue>
    </source>
</reference>
<name>A0A5D3C2Z1_CUCMM</name>
<dbReference type="OrthoDB" id="5587616at2759"/>
<dbReference type="Proteomes" id="UP000321393">
    <property type="component" value="Unassembled WGS sequence"/>
</dbReference>
<sequence length="120" mass="13746">MREGRPQRGQQSRLLELERYVHNNGRIPMSIAPGAEKPISPYAVRFSQAIGMCANNQMLELQSQPALEGSQPLFRDKICETILAREYEDAKVMIKQQRVKLEEAKSMIEKQRKTSELLTS</sequence>
<keyword evidence="1" id="KW-0175">Coiled coil</keyword>
<evidence type="ECO:0000313" key="2">
    <source>
        <dbReference type="EMBL" id="KAA0040530.1"/>
    </source>
</evidence>
<dbReference type="EMBL" id="SSTE01017321">
    <property type="protein sequence ID" value="KAA0040530.1"/>
    <property type="molecule type" value="Genomic_DNA"/>
</dbReference>
<accession>A0A5D3C2Z1</accession>
<proteinExistence type="predicted"/>
<gene>
    <name evidence="3" type="ORF">E5676_scaffold98G00110</name>
    <name evidence="2" type="ORF">E6C27_scaffold262G00800</name>
</gene>
<protein>
    <submittedName>
        <fullName evidence="3">CACTA en-spm transposon protein</fullName>
    </submittedName>
</protein>
<dbReference type="AlphaFoldDB" id="A0A5D3C2Z1"/>
<evidence type="ECO:0000313" key="5">
    <source>
        <dbReference type="Proteomes" id="UP000321947"/>
    </source>
</evidence>
<evidence type="ECO:0000313" key="4">
    <source>
        <dbReference type="Proteomes" id="UP000321393"/>
    </source>
</evidence>
<evidence type="ECO:0000256" key="1">
    <source>
        <dbReference type="SAM" id="Coils"/>
    </source>
</evidence>
<evidence type="ECO:0000313" key="3">
    <source>
        <dbReference type="EMBL" id="TYK05572.1"/>
    </source>
</evidence>
<comment type="caution">
    <text evidence="3">The sequence shown here is derived from an EMBL/GenBank/DDBJ whole genome shotgun (WGS) entry which is preliminary data.</text>
</comment>